<dbReference type="Proteomes" id="UP000013827">
    <property type="component" value="Unassembled WGS sequence"/>
</dbReference>
<organism evidence="1 2">
    <name type="scientific">Emiliania huxleyi (strain CCMP1516)</name>
    <dbReference type="NCBI Taxonomy" id="280463"/>
    <lineage>
        <taxon>Eukaryota</taxon>
        <taxon>Haptista</taxon>
        <taxon>Haptophyta</taxon>
        <taxon>Prymnesiophyceae</taxon>
        <taxon>Isochrysidales</taxon>
        <taxon>Noelaerhabdaceae</taxon>
        <taxon>Emiliania</taxon>
    </lineage>
</organism>
<dbReference type="AlphaFoldDB" id="A0A0D3KVP1"/>
<dbReference type="GeneID" id="17285097"/>
<reference evidence="1" key="2">
    <citation type="submission" date="2024-10" db="UniProtKB">
        <authorList>
            <consortium name="EnsemblProtists"/>
        </authorList>
    </citation>
    <scope>IDENTIFICATION</scope>
</reference>
<sequence length="202" mass="22388">MKRTESAEQRQIKLKISTLKALIDQGQALPDDVTEYLEAREEQRRITREELTPYFASEEFSLKQGAAHDTGSAAFYRPYTPKGSNHWINEIFHADWTDPSNPKKTGTTATDPSKISAALTPFYSSLYAQKPSINPERPLATLESGNRVLPTTAAKCGAPISAGEIQDTCDMLPTGKSPGPDLIPNAFYKIFSAKITPILERW</sequence>
<dbReference type="STRING" id="2903.R1FVV0"/>
<dbReference type="EnsemblProtists" id="EOD39826">
    <property type="protein sequence ID" value="EOD39826"/>
    <property type="gene ID" value="EMIHUDRAFT_223378"/>
</dbReference>
<proteinExistence type="predicted"/>
<dbReference type="PaxDb" id="2903-EOD39826"/>
<keyword evidence="2" id="KW-1185">Reference proteome</keyword>
<dbReference type="HOGENOM" id="CLU_1356863_0_0_1"/>
<protein>
    <recommendedName>
        <fullName evidence="3">Reverse transcriptase domain-containing protein</fullName>
    </recommendedName>
</protein>
<accession>A0A0D3KVP1</accession>
<reference evidence="2" key="1">
    <citation type="journal article" date="2013" name="Nature">
        <title>Pan genome of the phytoplankton Emiliania underpins its global distribution.</title>
        <authorList>
            <person name="Read B.A."/>
            <person name="Kegel J."/>
            <person name="Klute M.J."/>
            <person name="Kuo A."/>
            <person name="Lefebvre S.C."/>
            <person name="Maumus F."/>
            <person name="Mayer C."/>
            <person name="Miller J."/>
            <person name="Monier A."/>
            <person name="Salamov A."/>
            <person name="Young J."/>
            <person name="Aguilar M."/>
            <person name="Claverie J.M."/>
            <person name="Frickenhaus S."/>
            <person name="Gonzalez K."/>
            <person name="Herman E.K."/>
            <person name="Lin Y.C."/>
            <person name="Napier J."/>
            <person name="Ogata H."/>
            <person name="Sarno A.F."/>
            <person name="Shmutz J."/>
            <person name="Schroeder D."/>
            <person name="de Vargas C."/>
            <person name="Verret F."/>
            <person name="von Dassow P."/>
            <person name="Valentin K."/>
            <person name="Van de Peer Y."/>
            <person name="Wheeler G."/>
            <person name="Dacks J.B."/>
            <person name="Delwiche C.F."/>
            <person name="Dyhrman S.T."/>
            <person name="Glockner G."/>
            <person name="John U."/>
            <person name="Richards T."/>
            <person name="Worden A.Z."/>
            <person name="Zhang X."/>
            <person name="Grigoriev I.V."/>
            <person name="Allen A.E."/>
            <person name="Bidle K."/>
            <person name="Borodovsky M."/>
            <person name="Bowler C."/>
            <person name="Brownlee C."/>
            <person name="Cock J.M."/>
            <person name="Elias M."/>
            <person name="Gladyshev V.N."/>
            <person name="Groth M."/>
            <person name="Guda C."/>
            <person name="Hadaegh A."/>
            <person name="Iglesias-Rodriguez M.D."/>
            <person name="Jenkins J."/>
            <person name="Jones B.M."/>
            <person name="Lawson T."/>
            <person name="Leese F."/>
            <person name="Lindquist E."/>
            <person name="Lobanov A."/>
            <person name="Lomsadze A."/>
            <person name="Malik S.B."/>
            <person name="Marsh M.E."/>
            <person name="Mackinder L."/>
            <person name="Mock T."/>
            <person name="Mueller-Roeber B."/>
            <person name="Pagarete A."/>
            <person name="Parker M."/>
            <person name="Probert I."/>
            <person name="Quesneville H."/>
            <person name="Raines C."/>
            <person name="Rensing S.A."/>
            <person name="Riano-Pachon D.M."/>
            <person name="Richier S."/>
            <person name="Rokitta S."/>
            <person name="Shiraiwa Y."/>
            <person name="Soanes D.M."/>
            <person name="van der Giezen M."/>
            <person name="Wahlund T.M."/>
            <person name="Williams B."/>
            <person name="Wilson W."/>
            <person name="Wolfe G."/>
            <person name="Wurch L.L."/>
        </authorList>
    </citation>
    <scope>NUCLEOTIDE SEQUENCE</scope>
</reference>
<name>A0A0D3KVP1_EMIH1</name>
<dbReference type="RefSeq" id="XP_005792255.1">
    <property type="nucleotide sequence ID" value="XM_005792198.1"/>
</dbReference>
<evidence type="ECO:0000313" key="2">
    <source>
        <dbReference type="Proteomes" id="UP000013827"/>
    </source>
</evidence>
<dbReference type="KEGG" id="ehx:EMIHUDRAFT_223378"/>
<evidence type="ECO:0000313" key="1">
    <source>
        <dbReference type="EnsemblProtists" id="EOD39826"/>
    </source>
</evidence>
<evidence type="ECO:0008006" key="3">
    <source>
        <dbReference type="Google" id="ProtNLM"/>
    </source>
</evidence>